<sequence length="56" mass="6679">MERIKDQLLDQTRDPSLTREQSDQAALRLRQVKDDINAIRYKHDHHALKAMMEKYG</sequence>
<keyword evidence="3" id="KW-1185">Reference proteome</keyword>
<accession>A0A080N3M3</accession>
<proteinExistence type="predicted"/>
<comment type="caution">
    <text evidence="2">The sequence shown here is derived from an EMBL/GenBank/DDBJ whole genome shotgun (WGS) entry which is preliminary data.</text>
</comment>
<evidence type="ECO:0000256" key="1">
    <source>
        <dbReference type="SAM" id="MobiDB-lite"/>
    </source>
</evidence>
<name>A0A080N3M3_9BIFI</name>
<dbReference type="RefSeq" id="WP_206538240.1">
    <property type="nucleotide sequence ID" value="NZ_JDTS01000012.1"/>
</dbReference>
<reference evidence="2 3" key="1">
    <citation type="journal article" date="2014" name="Appl. Environ. Microbiol.">
        <title>Genomic encyclopedia of type strains of the genus Bifidobacterium.</title>
        <authorList>
            <person name="Milani C."/>
            <person name="Lugli G.A."/>
            <person name="Duranti S."/>
            <person name="Turroni F."/>
            <person name="Bottacini F."/>
            <person name="Mangifesta M."/>
            <person name="Sanchez B."/>
            <person name="Viappiani A."/>
            <person name="Mancabelli L."/>
            <person name="Taminiau B."/>
            <person name="Delcenserie V."/>
            <person name="Barrangou R."/>
            <person name="Margolles A."/>
            <person name="van Sinderen D."/>
            <person name="Ventura M."/>
        </authorList>
    </citation>
    <scope>NUCLEOTIDE SEQUENCE [LARGE SCALE GENOMIC DNA]</scope>
    <source>
        <strain evidence="2 3">DSM 19703</strain>
    </source>
</reference>
<feature type="compositionally biased region" description="Basic and acidic residues" evidence="1">
    <location>
        <begin position="1"/>
        <end position="22"/>
    </location>
</feature>
<evidence type="ECO:0000313" key="2">
    <source>
        <dbReference type="EMBL" id="KFF31636.1"/>
    </source>
</evidence>
<feature type="region of interest" description="Disordered" evidence="1">
    <location>
        <begin position="1"/>
        <end position="25"/>
    </location>
</feature>
<gene>
    <name evidence="2" type="ORF">BBOMB_1022</name>
</gene>
<evidence type="ECO:0000313" key="3">
    <source>
        <dbReference type="Proteomes" id="UP000028730"/>
    </source>
</evidence>
<protein>
    <submittedName>
        <fullName evidence="2">Uncharacterized protein</fullName>
    </submittedName>
</protein>
<organism evidence="2 3">
    <name type="scientific">Bifidobacterium bombi DSM 19703</name>
    <dbReference type="NCBI Taxonomy" id="1341695"/>
    <lineage>
        <taxon>Bacteria</taxon>
        <taxon>Bacillati</taxon>
        <taxon>Actinomycetota</taxon>
        <taxon>Actinomycetes</taxon>
        <taxon>Bifidobacteriales</taxon>
        <taxon>Bifidobacteriaceae</taxon>
        <taxon>Bifidobacterium</taxon>
    </lineage>
</organism>
<dbReference type="AlphaFoldDB" id="A0A080N3M3"/>
<dbReference type="Proteomes" id="UP000028730">
    <property type="component" value="Unassembled WGS sequence"/>
</dbReference>
<dbReference type="EMBL" id="ATLK01000001">
    <property type="protein sequence ID" value="KFF31636.1"/>
    <property type="molecule type" value="Genomic_DNA"/>
</dbReference>